<evidence type="ECO:0000313" key="17">
    <source>
        <dbReference type="Proteomes" id="UP000440498"/>
    </source>
</evidence>
<evidence type="ECO:0000256" key="7">
    <source>
        <dbReference type="ARBA" id="ARBA00023077"/>
    </source>
</evidence>
<keyword evidence="8 11" id="KW-0472">Membrane</keyword>
<dbReference type="Proteomes" id="UP000440498">
    <property type="component" value="Unassembled WGS sequence"/>
</dbReference>
<organism evidence="16 17">
    <name type="scientific">Rugamonas aquatica</name>
    <dbReference type="NCBI Taxonomy" id="2743357"/>
    <lineage>
        <taxon>Bacteria</taxon>
        <taxon>Pseudomonadati</taxon>
        <taxon>Pseudomonadota</taxon>
        <taxon>Betaproteobacteria</taxon>
        <taxon>Burkholderiales</taxon>
        <taxon>Oxalobacteraceae</taxon>
        <taxon>Telluria group</taxon>
        <taxon>Rugamonas</taxon>
    </lineage>
</organism>
<keyword evidence="4 11" id="KW-1134">Transmembrane beta strand</keyword>
<dbReference type="Pfam" id="PF07715">
    <property type="entry name" value="Plug"/>
    <property type="match status" value="1"/>
</dbReference>
<evidence type="ECO:0000313" key="16">
    <source>
        <dbReference type="EMBL" id="MQA42215.1"/>
    </source>
</evidence>
<dbReference type="GO" id="GO:0015344">
    <property type="term" value="F:siderophore uptake transmembrane transporter activity"/>
    <property type="evidence" value="ECO:0007669"/>
    <property type="project" value="TreeGrafter"/>
</dbReference>
<dbReference type="EMBL" id="WHUG01000018">
    <property type="protein sequence ID" value="MQA42215.1"/>
    <property type="molecule type" value="Genomic_DNA"/>
</dbReference>
<reference evidence="16 17" key="1">
    <citation type="submission" date="2019-10" db="EMBL/GenBank/DDBJ databases">
        <title>Two novel species isolated from a subtropical stream in China.</title>
        <authorList>
            <person name="Lu H."/>
        </authorList>
    </citation>
    <scope>NUCLEOTIDE SEQUENCE [LARGE SCALE GENOMIC DNA]</scope>
    <source>
        <strain evidence="16 17">FT29W</strain>
    </source>
</reference>
<keyword evidence="3 11" id="KW-0813">Transport</keyword>
<evidence type="ECO:0000256" key="1">
    <source>
        <dbReference type="ARBA" id="ARBA00004571"/>
    </source>
</evidence>
<evidence type="ECO:0000256" key="8">
    <source>
        <dbReference type="ARBA" id="ARBA00023136"/>
    </source>
</evidence>
<dbReference type="CDD" id="cd01347">
    <property type="entry name" value="ligand_gated_channel"/>
    <property type="match status" value="1"/>
</dbReference>
<dbReference type="SUPFAM" id="SSF56935">
    <property type="entry name" value="Porins"/>
    <property type="match status" value="1"/>
</dbReference>
<feature type="signal peptide" evidence="13">
    <location>
        <begin position="1"/>
        <end position="28"/>
    </location>
</feature>
<evidence type="ECO:0000256" key="10">
    <source>
        <dbReference type="ARBA" id="ARBA00023237"/>
    </source>
</evidence>
<gene>
    <name evidence="16" type="ORF">GEV02_29170</name>
</gene>
<keyword evidence="10 11" id="KW-0998">Cell outer membrane</keyword>
<feature type="chain" id="PRO_5025597398" evidence="13">
    <location>
        <begin position="29"/>
        <end position="667"/>
    </location>
</feature>
<proteinExistence type="inferred from homology"/>
<comment type="similarity">
    <text evidence="2 11 12">Belongs to the TonB-dependent receptor family.</text>
</comment>
<evidence type="ECO:0000256" key="2">
    <source>
        <dbReference type="ARBA" id="ARBA00009810"/>
    </source>
</evidence>
<dbReference type="InterPro" id="IPR037066">
    <property type="entry name" value="Plug_dom_sf"/>
</dbReference>
<name>A0A6A7NAU2_9BURK</name>
<dbReference type="PROSITE" id="PS52016">
    <property type="entry name" value="TONB_DEPENDENT_REC_3"/>
    <property type="match status" value="1"/>
</dbReference>
<protein>
    <submittedName>
        <fullName evidence="16">TonB-dependent receptor plug domain-containing protein</fullName>
    </submittedName>
</protein>
<dbReference type="Gene3D" id="2.40.170.20">
    <property type="entry name" value="TonB-dependent receptor, beta-barrel domain"/>
    <property type="match status" value="1"/>
</dbReference>
<keyword evidence="9 16" id="KW-0675">Receptor</keyword>
<dbReference type="InterPro" id="IPR012910">
    <property type="entry name" value="Plug_dom"/>
</dbReference>
<evidence type="ECO:0000256" key="9">
    <source>
        <dbReference type="ARBA" id="ARBA00023170"/>
    </source>
</evidence>
<evidence type="ECO:0000256" key="4">
    <source>
        <dbReference type="ARBA" id="ARBA00022452"/>
    </source>
</evidence>
<dbReference type="PANTHER" id="PTHR30069:SF29">
    <property type="entry name" value="HEMOGLOBIN AND HEMOGLOBIN-HAPTOGLOBIN-BINDING PROTEIN 1-RELATED"/>
    <property type="match status" value="1"/>
</dbReference>
<dbReference type="PANTHER" id="PTHR30069">
    <property type="entry name" value="TONB-DEPENDENT OUTER MEMBRANE RECEPTOR"/>
    <property type="match status" value="1"/>
</dbReference>
<evidence type="ECO:0000259" key="14">
    <source>
        <dbReference type="Pfam" id="PF00593"/>
    </source>
</evidence>
<evidence type="ECO:0000256" key="6">
    <source>
        <dbReference type="ARBA" id="ARBA00022729"/>
    </source>
</evidence>
<dbReference type="AlphaFoldDB" id="A0A6A7NAU2"/>
<feature type="domain" description="TonB-dependent receptor-like beta-barrel" evidence="14">
    <location>
        <begin position="211"/>
        <end position="641"/>
    </location>
</feature>
<evidence type="ECO:0000256" key="12">
    <source>
        <dbReference type="RuleBase" id="RU003357"/>
    </source>
</evidence>
<dbReference type="InterPro" id="IPR036942">
    <property type="entry name" value="Beta-barrel_TonB_sf"/>
</dbReference>
<evidence type="ECO:0000256" key="3">
    <source>
        <dbReference type="ARBA" id="ARBA00022448"/>
    </source>
</evidence>
<dbReference type="Gene3D" id="2.170.130.10">
    <property type="entry name" value="TonB-dependent receptor, plug domain"/>
    <property type="match status" value="1"/>
</dbReference>
<comment type="caution">
    <text evidence="16">The sequence shown here is derived from an EMBL/GenBank/DDBJ whole genome shotgun (WGS) entry which is preliminary data.</text>
</comment>
<evidence type="ECO:0000259" key="15">
    <source>
        <dbReference type="Pfam" id="PF07715"/>
    </source>
</evidence>
<accession>A0A6A7NAU2</accession>
<dbReference type="InterPro" id="IPR000531">
    <property type="entry name" value="Beta-barrel_TonB"/>
</dbReference>
<feature type="domain" description="TonB-dependent receptor plug" evidence="15">
    <location>
        <begin position="59"/>
        <end position="158"/>
    </location>
</feature>
<dbReference type="Pfam" id="PF00593">
    <property type="entry name" value="TonB_dep_Rec_b-barrel"/>
    <property type="match status" value="1"/>
</dbReference>
<evidence type="ECO:0000256" key="13">
    <source>
        <dbReference type="SAM" id="SignalP"/>
    </source>
</evidence>
<comment type="subcellular location">
    <subcellularLocation>
        <location evidence="1 11">Cell outer membrane</location>
        <topology evidence="1 11">Multi-pass membrane protein</topology>
    </subcellularLocation>
</comment>
<keyword evidence="5 11" id="KW-0812">Transmembrane</keyword>
<dbReference type="InterPro" id="IPR039426">
    <property type="entry name" value="TonB-dep_rcpt-like"/>
</dbReference>
<keyword evidence="7 12" id="KW-0798">TonB box</keyword>
<sequence length="667" mass="72517">MDQKEKRGRRLTLMASALLALGAGGNVAAQQGGEARPFELGTVVVTGTLDQVGEIGKEQVASVIGRKEMRQFNRDNVGDALNLLSGVTLSTNARNEKTIAVRGFDARQVPLYIDGVPVYVPYDGYVDFARFSTADLASIQVAKGFSSMAYGPNALGGAINLISRKPTAALEGDAALGWASGHGRQASANVGSRQGIWYVQAGAAYDQSDTFPLSSDFRPTATEDGGARNNAYRRDSKVSLKLGVTPRAGDEYALSYYQQHGSKGQPPSTDPATARYWQWPYWDKESMYFISRTALGASAALKVRAYHDNYGNEVDSYTNGSYTTLKTAGAGSLGTGRSIYSDWTSGASMELETRQAAINTLRLIAHYKVDKHVERDGTGATNAIFKDALASLALEDNVQLRPSTMLSLGAGRHQLRPQTVYSAGNPYTLPDTKSAHDWQAGLFEDLSASARLYATIAHKSRLPTLKDRYSQRLGTYIENPALRPESARNYEIGYQGQPWKDGQLQAAYFYSEIGDKIQAVANVSGIKSQMRNIGRVRSSGIELDARGTLSSMVELAANYTYTELKNLSSPTTRLTDVPQQKLTAQAMLHPRDDIDLIAIAERNSSRWASDTVQLAGYATLNLKAVYRPARGVALAAGVSNLRDRNYSLADGFPSAGRQWFGNVNYQY</sequence>
<evidence type="ECO:0000256" key="11">
    <source>
        <dbReference type="PROSITE-ProRule" id="PRU01360"/>
    </source>
</evidence>
<dbReference type="RefSeq" id="WP_152841334.1">
    <property type="nucleotide sequence ID" value="NZ_WHUG01000018.1"/>
</dbReference>
<keyword evidence="17" id="KW-1185">Reference proteome</keyword>
<keyword evidence="6 13" id="KW-0732">Signal</keyword>
<dbReference type="GO" id="GO:0009279">
    <property type="term" value="C:cell outer membrane"/>
    <property type="evidence" value="ECO:0007669"/>
    <property type="project" value="UniProtKB-SubCell"/>
</dbReference>
<dbReference type="GO" id="GO:0044718">
    <property type="term" value="P:siderophore transmembrane transport"/>
    <property type="evidence" value="ECO:0007669"/>
    <property type="project" value="TreeGrafter"/>
</dbReference>
<evidence type="ECO:0000256" key="5">
    <source>
        <dbReference type="ARBA" id="ARBA00022692"/>
    </source>
</evidence>